<feature type="compositionally biased region" description="Basic and acidic residues" evidence="1">
    <location>
        <begin position="23"/>
        <end position="39"/>
    </location>
</feature>
<feature type="region of interest" description="Disordered" evidence="1">
    <location>
        <begin position="1"/>
        <end position="67"/>
    </location>
</feature>
<accession>A0A8H3WW56</accession>
<proteinExistence type="predicted"/>
<evidence type="ECO:0000313" key="3">
    <source>
        <dbReference type="Proteomes" id="UP000439903"/>
    </source>
</evidence>
<dbReference type="AlphaFoldDB" id="A0A8H3WW56"/>
<dbReference type="EMBL" id="WTPW01003377">
    <property type="protein sequence ID" value="KAF0344993.1"/>
    <property type="molecule type" value="Genomic_DNA"/>
</dbReference>
<comment type="caution">
    <text evidence="2">The sequence shown here is derived from an EMBL/GenBank/DDBJ whole genome shotgun (WGS) entry which is preliminary data.</text>
</comment>
<gene>
    <name evidence="2" type="ORF">F8M41_015905</name>
</gene>
<reference evidence="2 3" key="1">
    <citation type="journal article" date="2019" name="Environ. Microbiol.">
        <title>At the nexus of three kingdoms: the genome of the mycorrhizal fungus Gigaspora margarita provides insights into plant, endobacterial and fungal interactions.</title>
        <authorList>
            <person name="Venice F."/>
            <person name="Ghignone S."/>
            <person name="Salvioli di Fossalunga A."/>
            <person name="Amselem J."/>
            <person name="Novero M."/>
            <person name="Xianan X."/>
            <person name="Sedzielewska Toro K."/>
            <person name="Morin E."/>
            <person name="Lipzen A."/>
            <person name="Grigoriev I.V."/>
            <person name="Henrissat B."/>
            <person name="Martin F.M."/>
            <person name="Bonfante P."/>
        </authorList>
    </citation>
    <scope>NUCLEOTIDE SEQUENCE [LARGE SCALE GENOMIC DNA]</scope>
    <source>
        <strain evidence="2 3">BEG34</strain>
    </source>
</reference>
<sequence length="86" mass="9766">MPKAKRTVTPITPVMTAPTAKSNPEEREAAKLHSEEREANNNSNERASTPVTKKFQMPTSKEKSLKWTTLIKKETPTMKKKHQCCK</sequence>
<protein>
    <submittedName>
        <fullName evidence="2">Uncharacterized protein</fullName>
    </submittedName>
</protein>
<evidence type="ECO:0000313" key="2">
    <source>
        <dbReference type="EMBL" id="KAF0344993.1"/>
    </source>
</evidence>
<evidence type="ECO:0000256" key="1">
    <source>
        <dbReference type="SAM" id="MobiDB-lite"/>
    </source>
</evidence>
<dbReference type="Proteomes" id="UP000439903">
    <property type="component" value="Unassembled WGS sequence"/>
</dbReference>
<name>A0A8H3WW56_GIGMA</name>
<keyword evidence="3" id="KW-1185">Reference proteome</keyword>
<organism evidence="2 3">
    <name type="scientific">Gigaspora margarita</name>
    <dbReference type="NCBI Taxonomy" id="4874"/>
    <lineage>
        <taxon>Eukaryota</taxon>
        <taxon>Fungi</taxon>
        <taxon>Fungi incertae sedis</taxon>
        <taxon>Mucoromycota</taxon>
        <taxon>Glomeromycotina</taxon>
        <taxon>Glomeromycetes</taxon>
        <taxon>Diversisporales</taxon>
        <taxon>Gigasporaceae</taxon>
        <taxon>Gigaspora</taxon>
    </lineage>
</organism>